<dbReference type="AlphaFoldDB" id="A0AAD5F1K3"/>
<dbReference type="CDD" id="cd09272">
    <property type="entry name" value="RNase_HI_RT_Ty1"/>
    <property type="match status" value="1"/>
</dbReference>
<dbReference type="PANTHER" id="PTHR11439">
    <property type="entry name" value="GAG-POL-RELATED RETROTRANSPOSON"/>
    <property type="match status" value="1"/>
</dbReference>
<protein>
    <recommendedName>
        <fullName evidence="3">Transposable element protein</fullName>
    </recommendedName>
</protein>
<proteinExistence type="predicted"/>
<accession>A0AAD5F1K3</accession>
<dbReference type="PANTHER" id="PTHR11439:SF455">
    <property type="entry name" value="RLK (RECEPTOR-LIKE PROTEIN KINASE) 8, PUTATIVE-RELATED"/>
    <property type="match status" value="1"/>
</dbReference>
<name>A0AAD5F1K3_PRUDU</name>
<keyword evidence="2" id="KW-1185">Reference proteome</keyword>
<reference evidence="1 2" key="1">
    <citation type="journal article" date="2022" name="G3 (Bethesda)">
        <title>Whole-genome sequence and methylome profiling of the almond [Prunus dulcis (Mill.) D.A. Webb] cultivar 'Nonpareil'.</title>
        <authorList>
            <person name="D'Amico-Willman K.M."/>
            <person name="Ouma W.Z."/>
            <person name="Meulia T."/>
            <person name="Sideli G.M."/>
            <person name="Gradziel T.M."/>
            <person name="Fresnedo-Ramirez J."/>
        </authorList>
    </citation>
    <scope>NUCLEOTIDE SEQUENCE [LARGE SCALE GENOMIC DNA]</scope>
    <source>
        <strain evidence="1">Clone GOH B32 T37-40</strain>
    </source>
</reference>
<sequence>MKDLGPANYFLGMELVRTPSGLSLTQTKYVVDLLKHVNLHEAQPAPTPAISGRLLSISDGDPLPDPTEYRSTVGALQYLTLTRLDIAFAVNQMCQFMHQPTTAHWLAVKCILCYLNGTLTHGLFYSPSTLFLSGFSNADYARNPDDRRSTGGYCVYLAPCPKLWCDNISALSLTSNPVFHSRTRHVEVDYHYVHERAVRNELLFAYCSTINQIADIFTKGLSSTRFSFLRSKLHVLHRPVSLRGNKWSQKLQPGDALVGPVLPLPVLLTLHEYRNVCPNSDEKSGRFSAEAKINCSCDEVMQVTGELAVSISEAEIVDNPVTSLVTMETRHGEALKSQNLSFHISQLLLKDLQWIIHGANLFIRMIGLTA</sequence>
<dbReference type="SUPFAM" id="SSF56672">
    <property type="entry name" value="DNA/RNA polymerases"/>
    <property type="match status" value="1"/>
</dbReference>
<dbReference type="Proteomes" id="UP001054821">
    <property type="component" value="Chromosome 1"/>
</dbReference>
<evidence type="ECO:0008006" key="3">
    <source>
        <dbReference type="Google" id="ProtNLM"/>
    </source>
</evidence>
<comment type="caution">
    <text evidence="1">The sequence shown here is derived from an EMBL/GenBank/DDBJ whole genome shotgun (WGS) entry which is preliminary data.</text>
</comment>
<dbReference type="InterPro" id="IPR043502">
    <property type="entry name" value="DNA/RNA_pol_sf"/>
</dbReference>
<organism evidence="1 2">
    <name type="scientific">Prunus dulcis</name>
    <name type="common">Almond</name>
    <name type="synonym">Amygdalus dulcis</name>
    <dbReference type="NCBI Taxonomy" id="3755"/>
    <lineage>
        <taxon>Eukaryota</taxon>
        <taxon>Viridiplantae</taxon>
        <taxon>Streptophyta</taxon>
        <taxon>Embryophyta</taxon>
        <taxon>Tracheophyta</taxon>
        <taxon>Spermatophyta</taxon>
        <taxon>Magnoliopsida</taxon>
        <taxon>eudicotyledons</taxon>
        <taxon>Gunneridae</taxon>
        <taxon>Pentapetalae</taxon>
        <taxon>rosids</taxon>
        <taxon>fabids</taxon>
        <taxon>Rosales</taxon>
        <taxon>Rosaceae</taxon>
        <taxon>Amygdaloideae</taxon>
        <taxon>Amygdaleae</taxon>
        <taxon>Prunus</taxon>
    </lineage>
</organism>
<dbReference type="EMBL" id="JAJFAZ020000001">
    <property type="protein sequence ID" value="KAI5350283.1"/>
    <property type="molecule type" value="Genomic_DNA"/>
</dbReference>
<gene>
    <name evidence="1" type="ORF">L3X38_003174</name>
</gene>
<evidence type="ECO:0000313" key="1">
    <source>
        <dbReference type="EMBL" id="KAI5350283.1"/>
    </source>
</evidence>
<evidence type="ECO:0000313" key="2">
    <source>
        <dbReference type="Proteomes" id="UP001054821"/>
    </source>
</evidence>